<evidence type="ECO:0000313" key="5">
    <source>
        <dbReference type="Proteomes" id="UP000176284"/>
    </source>
</evidence>
<accession>A0A1G1ZRT9</accession>
<dbReference type="Gene3D" id="3.40.640.10">
    <property type="entry name" value="Type I PLP-dependent aspartate aminotransferase-like (Major domain)"/>
    <property type="match status" value="1"/>
</dbReference>
<evidence type="ECO:0000256" key="1">
    <source>
        <dbReference type="PIRSR" id="PIRSR000390-1"/>
    </source>
</evidence>
<dbReference type="Gene3D" id="3.90.1150.10">
    <property type="entry name" value="Aspartate Aminotransferase, domain 1"/>
    <property type="match status" value="1"/>
</dbReference>
<dbReference type="GO" id="GO:0008483">
    <property type="term" value="F:transaminase activity"/>
    <property type="evidence" value="ECO:0007669"/>
    <property type="project" value="TreeGrafter"/>
</dbReference>
<dbReference type="GO" id="GO:0030170">
    <property type="term" value="F:pyridoxal phosphate binding"/>
    <property type="evidence" value="ECO:0007669"/>
    <property type="project" value="TreeGrafter"/>
</dbReference>
<dbReference type="PANTHER" id="PTHR30244:SF34">
    <property type="entry name" value="DTDP-4-AMINO-4,6-DIDEOXYGALACTOSE TRANSAMINASE"/>
    <property type="match status" value="1"/>
</dbReference>
<evidence type="ECO:0000256" key="2">
    <source>
        <dbReference type="PIRSR" id="PIRSR000390-2"/>
    </source>
</evidence>
<protein>
    <submittedName>
        <fullName evidence="4">UDP-4-amino-4, 6-dideoxy-N-acetyl-beta-L-altrosamine transaminase</fullName>
    </submittedName>
</protein>
<comment type="similarity">
    <text evidence="3">Belongs to the DegT/DnrJ/EryC1 family.</text>
</comment>
<organism evidence="4 5">
    <name type="scientific">Candidatus Harrisonbacteria bacterium RIFCSPLOWO2_02_FULL_45_10c</name>
    <dbReference type="NCBI Taxonomy" id="1798410"/>
    <lineage>
        <taxon>Bacteria</taxon>
        <taxon>Candidatus Harrisoniibacteriota</taxon>
    </lineage>
</organism>
<dbReference type="GO" id="GO:0000271">
    <property type="term" value="P:polysaccharide biosynthetic process"/>
    <property type="evidence" value="ECO:0007669"/>
    <property type="project" value="TreeGrafter"/>
</dbReference>
<gene>
    <name evidence="4" type="ORF">A3H63_02360</name>
</gene>
<dbReference type="Pfam" id="PF01041">
    <property type="entry name" value="DegT_DnrJ_EryC1"/>
    <property type="match status" value="1"/>
</dbReference>
<dbReference type="InterPro" id="IPR015422">
    <property type="entry name" value="PyrdxlP-dep_Trfase_small"/>
</dbReference>
<feature type="active site" description="Proton acceptor" evidence="1">
    <location>
        <position position="184"/>
    </location>
</feature>
<dbReference type="Proteomes" id="UP000176284">
    <property type="component" value="Unassembled WGS sequence"/>
</dbReference>
<dbReference type="InterPro" id="IPR015424">
    <property type="entry name" value="PyrdxlP-dep_Trfase"/>
</dbReference>
<dbReference type="InterPro" id="IPR015421">
    <property type="entry name" value="PyrdxlP-dep_Trfase_major"/>
</dbReference>
<dbReference type="PANTHER" id="PTHR30244">
    <property type="entry name" value="TRANSAMINASE"/>
    <property type="match status" value="1"/>
</dbReference>
<comment type="caution">
    <text evidence="4">The sequence shown here is derived from an EMBL/GenBank/DDBJ whole genome shotgun (WGS) entry which is preliminary data.</text>
</comment>
<keyword evidence="2 3" id="KW-0663">Pyridoxal phosphate</keyword>
<name>A0A1G1ZRT9_9BACT</name>
<dbReference type="EMBL" id="MHJM01000025">
    <property type="protein sequence ID" value="OGY67438.1"/>
    <property type="molecule type" value="Genomic_DNA"/>
</dbReference>
<dbReference type="InterPro" id="IPR000653">
    <property type="entry name" value="DegT/StrS_aminotransferase"/>
</dbReference>
<dbReference type="CDD" id="cd00616">
    <property type="entry name" value="AHBA_syn"/>
    <property type="match status" value="1"/>
</dbReference>
<evidence type="ECO:0000256" key="3">
    <source>
        <dbReference type="RuleBase" id="RU004508"/>
    </source>
</evidence>
<dbReference type="SUPFAM" id="SSF53383">
    <property type="entry name" value="PLP-dependent transferases"/>
    <property type="match status" value="1"/>
</dbReference>
<dbReference type="PIRSF" id="PIRSF000390">
    <property type="entry name" value="PLP_StrS"/>
    <property type="match status" value="1"/>
</dbReference>
<sequence length="384" mass="43202">MRKDFLVFGSPLIEQPEIDEVVDSLKSGWLGTGPKVKKFEEMFSDYKSIKHSVAVNSCTAALHLAMRVIGVKPGDEVIVPTMTFAATANAAIHAGGTPVFADCEKGTMNLDPVDLEKKITKKTKAVIPVHFAGRPCNMDAIMAIAKKHNLKVIEDCAHAIESEYHGEKTGTFGDVGCFSFYVTKNIITGEGGMAITNNDEYAGKIKTLALHGMSKDAWKRFSDEGYKHYQVVDSGHKYNMMDIQAAMGIHQLGRIDRYWKRREEIWNRYNEAFKDLPVFLPASVEPNTRHAYHLYTLLIDLDRAGITRDQFLDEMTKRNMGVGVHYIALHLHPFYQEKFGYRKGDFPNAEWISDRTVSLPLSPKLTDEDVNDVILATKKILKRA</sequence>
<feature type="modified residue" description="N6-(pyridoxal phosphate)lysine" evidence="2">
    <location>
        <position position="184"/>
    </location>
</feature>
<dbReference type="AlphaFoldDB" id="A0A1G1ZRT9"/>
<reference evidence="4 5" key="1">
    <citation type="journal article" date="2016" name="Nat. Commun.">
        <title>Thousands of microbial genomes shed light on interconnected biogeochemical processes in an aquifer system.</title>
        <authorList>
            <person name="Anantharaman K."/>
            <person name="Brown C.T."/>
            <person name="Hug L.A."/>
            <person name="Sharon I."/>
            <person name="Castelle C.J."/>
            <person name="Probst A.J."/>
            <person name="Thomas B.C."/>
            <person name="Singh A."/>
            <person name="Wilkins M.J."/>
            <person name="Karaoz U."/>
            <person name="Brodie E.L."/>
            <person name="Williams K.H."/>
            <person name="Hubbard S.S."/>
            <person name="Banfield J.F."/>
        </authorList>
    </citation>
    <scope>NUCLEOTIDE SEQUENCE [LARGE SCALE GENOMIC DNA]</scope>
</reference>
<proteinExistence type="inferred from homology"/>
<dbReference type="STRING" id="1798410.A3H63_02360"/>
<evidence type="ECO:0000313" key="4">
    <source>
        <dbReference type="EMBL" id="OGY67438.1"/>
    </source>
</evidence>